<dbReference type="RefSeq" id="WP_382392832.1">
    <property type="nucleotide sequence ID" value="NZ_JBHUNA010000018.1"/>
</dbReference>
<evidence type="ECO:0000313" key="2">
    <source>
        <dbReference type="Proteomes" id="UP001597502"/>
    </source>
</evidence>
<accession>A0ABW5V4F4</accession>
<reference evidence="2" key="1">
    <citation type="journal article" date="2019" name="Int. J. Syst. Evol. Microbiol.">
        <title>The Global Catalogue of Microorganisms (GCM) 10K type strain sequencing project: providing services to taxonomists for standard genome sequencing and annotation.</title>
        <authorList>
            <consortium name="The Broad Institute Genomics Platform"/>
            <consortium name="The Broad Institute Genome Sequencing Center for Infectious Disease"/>
            <person name="Wu L."/>
            <person name="Ma J."/>
        </authorList>
    </citation>
    <scope>NUCLEOTIDE SEQUENCE [LARGE SCALE GENOMIC DNA]</scope>
    <source>
        <strain evidence="2">TISTR 1535</strain>
    </source>
</reference>
<evidence type="ECO:0000313" key="1">
    <source>
        <dbReference type="EMBL" id="MFD2760892.1"/>
    </source>
</evidence>
<gene>
    <name evidence="1" type="ORF">ACFSUO_07925</name>
</gene>
<comment type="caution">
    <text evidence="1">The sequence shown here is derived from an EMBL/GenBank/DDBJ whole genome shotgun (WGS) entry which is preliminary data.</text>
</comment>
<proteinExistence type="predicted"/>
<sequence length="58" mass="6485">MPIREEVQRSVQNKATQKSIEKRLTSAGIKVQSGKKAPKKGEFSGIISNSKRVLKLKF</sequence>
<keyword evidence="2" id="KW-1185">Reference proteome</keyword>
<organism evidence="1 2">
    <name type="scientific">Lentibacillus juripiscarius</name>
    <dbReference type="NCBI Taxonomy" id="257446"/>
    <lineage>
        <taxon>Bacteria</taxon>
        <taxon>Bacillati</taxon>
        <taxon>Bacillota</taxon>
        <taxon>Bacilli</taxon>
        <taxon>Bacillales</taxon>
        <taxon>Bacillaceae</taxon>
        <taxon>Lentibacillus</taxon>
    </lineage>
</organism>
<dbReference type="Proteomes" id="UP001597502">
    <property type="component" value="Unassembled WGS sequence"/>
</dbReference>
<dbReference type="EMBL" id="JBHUNA010000018">
    <property type="protein sequence ID" value="MFD2760892.1"/>
    <property type="molecule type" value="Genomic_DNA"/>
</dbReference>
<protein>
    <submittedName>
        <fullName evidence="1">Uncharacterized protein</fullName>
    </submittedName>
</protein>
<name>A0ABW5V4F4_9BACI</name>